<feature type="transmembrane region" description="Helical" evidence="1">
    <location>
        <begin position="52"/>
        <end position="68"/>
    </location>
</feature>
<accession>A0A0F9PBI4</accession>
<name>A0A0F9PBI4_9ZZZZ</name>
<comment type="caution">
    <text evidence="2">The sequence shown here is derived from an EMBL/GenBank/DDBJ whole genome shotgun (WGS) entry which is preliminary data.</text>
</comment>
<reference evidence="2" key="1">
    <citation type="journal article" date="2015" name="Nature">
        <title>Complex archaea that bridge the gap between prokaryotes and eukaryotes.</title>
        <authorList>
            <person name="Spang A."/>
            <person name="Saw J.H."/>
            <person name="Jorgensen S.L."/>
            <person name="Zaremba-Niedzwiedzka K."/>
            <person name="Martijn J."/>
            <person name="Lind A.E."/>
            <person name="van Eijk R."/>
            <person name="Schleper C."/>
            <person name="Guy L."/>
            <person name="Ettema T.J."/>
        </authorList>
    </citation>
    <scope>NUCLEOTIDE SEQUENCE</scope>
</reference>
<sequence>MKVINMAKVEVSDEKYSLWIGIIKSIKNVLITVGIPAVLVLANNYVEWLPKSWYSIGVPLISLVSYLIKNKIQYNNK</sequence>
<evidence type="ECO:0000256" key="1">
    <source>
        <dbReference type="SAM" id="Phobius"/>
    </source>
</evidence>
<evidence type="ECO:0000313" key="2">
    <source>
        <dbReference type="EMBL" id="KKN29215.1"/>
    </source>
</evidence>
<keyword evidence="1" id="KW-0472">Membrane</keyword>
<keyword evidence="1" id="KW-0812">Transmembrane</keyword>
<keyword evidence="1" id="KW-1133">Transmembrane helix</keyword>
<protein>
    <submittedName>
        <fullName evidence="2">Uncharacterized protein</fullName>
    </submittedName>
</protein>
<gene>
    <name evidence="2" type="ORF">LCGC14_0846680</name>
</gene>
<organism evidence="2">
    <name type="scientific">marine sediment metagenome</name>
    <dbReference type="NCBI Taxonomy" id="412755"/>
    <lineage>
        <taxon>unclassified sequences</taxon>
        <taxon>metagenomes</taxon>
        <taxon>ecological metagenomes</taxon>
    </lineage>
</organism>
<dbReference type="EMBL" id="LAZR01002503">
    <property type="protein sequence ID" value="KKN29215.1"/>
    <property type="molecule type" value="Genomic_DNA"/>
</dbReference>
<dbReference type="AlphaFoldDB" id="A0A0F9PBI4"/>
<proteinExistence type="predicted"/>
<feature type="transmembrane region" description="Helical" evidence="1">
    <location>
        <begin position="29"/>
        <end position="46"/>
    </location>
</feature>